<protein>
    <submittedName>
        <fullName evidence="2">Uncharacterized protein</fullName>
    </submittedName>
</protein>
<sequence length="187" mass="21108">MDREVDMARALPPSRGRMVLYRDKGNCPSDDMKKVPPQHAAKLPAKAVTRMGLIPASPQAIMQPRVQNNRAVTFEQIIRFGLFHPNLIEATYRAFRAKLSPVLYSAQAMRQQQQHAKQGNKSEPLSRMKSMQRSQMVSSMHLNSLASRLGTRLGRVLKLLLEALEKRVGNSFDPSHTTVKLQLQHSL</sequence>
<feature type="region of interest" description="Disordered" evidence="1">
    <location>
        <begin position="110"/>
        <end position="134"/>
    </location>
</feature>
<dbReference type="Proteomes" id="UP001314170">
    <property type="component" value="Unassembled WGS sequence"/>
</dbReference>
<gene>
    <name evidence="2" type="ORF">DCAF_LOCUS4217</name>
</gene>
<reference evidence="2 3" key="1">
    <citation type="submission" date="2024-01" db="EMBL/GenBank/DDBJ databases">
        <authorList>
            <person name="Waweru B."/>
        </authorList>
    </citation>
    <scope>NUCLEOTIDE SEQUENCE [LARGE SCALE GENOMIC DNA]</scope>
</reference>
<proteinExistence type="predicted"/>
<accession>A0AAV1R1V7</accession>
<feature type="compositionally biased region" description="Polar residues" evidence="1">
    <location>
        <begin position="119"/>
        <end position="134"/>
    </location>
</feature>
<dbReference type="EMBL" id="CAWUPB010000851">
    <property type="protein sequence ID" value="CAK7326515.1"/>
    <property type="molecule type" value="Genomic_DNA"/>
</dbReference>
<name>A0AAV1R1V7_9ROSI</name>
<evidence type="ECO:0000313" key="2">
    <source>
        <dbReference type="EMBL" id="CAK7326515.1"/>
    </source>
</evidence>
<keyword evidence="3" id="KW-1185">Reference proteome</keyword>
<organism evidence="2 3">
    <name type="scientific">Dovyalis caffra</name>
    <dbReference type="NCBI Taxonomy" id="77055"/>
    <lineage>
        <taxon>Eukaryota</taxon>
        <taxon>Viridiplantae</taxon>
        <taxon>Streptophyta</taxon>
        <taxon>Embryophyta</taxon>
        <taxon>Tracheophyta</taxon>
        <taxon>Spermatophyta</taxon>
        <taxon>Magnoliopsida</taxon>
        <taxon>eudicotyledons</taxon>
        <taxon>Gunneridae</taxon>
        <taxon>Pentapetalae</taxon>
        <taxon>rosids</taxon>
        <taxon>fabids</taxon>
        <taxon>Malpighiales</taxon>
        <taxon>Salicaceae</taxon>
        <taxon>Flacourtieae</taxon>
        <taxon>Dovyalis</taxon>
    </lineage>
</organism>
<comment type="caution">
    <text evidence="2">The sequence shown here is derived from an EMBL/GenBank/DDBJ whole genome shotgun (WGS) entry which is preliminary data.</text>
</comment>
<evidence type="ECO:0000313" key="3">
    <source>
        <dbReference type="Proteomes" id="UP001314170"/>
    </source>
</evidence>
<evidence type="ECO:0000256" key="1">
    <source>
        <dbReference type="SAM" id="MobiDB-lite"/>
    </source>
</evidence>
<dbReference type="AlphaFoldDB" id="A0AAV1R1V7"/>